<reference evidence="3 4" key="1">
    <citation type="submission" date="2015-09" db="EMBL/GenBank/DDBJ databases">
        <authorList>
            <consortium name="Pathogen Informatics"/>
        </authorList>
    </citation>
    <scope>NUCLEOTIDE SEQUENCE [LARGE SCALE GENOMIC DNA]</scope>
    <source>
        <strain evidence="3 4">2789STDY5608887</strain>
    </source>
</reference>
<feature type="transmembrane region" description="Helical" evidence="2">
    <location>
        <begin position="38"/>
        <end position="59"/>
    </location>
</feature>
<proteinExistence type="predicted"/>
<sequence length="412" mass="45150">MKKLKFDSYDGVCFLNGLVFFAPVALLVRTQAGVSEHIFFLLQALLSGVIFLGEIPTGFITDKIGYRKSLIWAQVLLFGARSLLLAAFVSRSLVLFVVEAVVEGIAACFTSGTGSAYLYALYGENGYLVKTAHAENFGTAGFIISTVAYAGIYKISGMEGLLITTVVMDIIAVVCSFFLRSESSKTIIADRKEMQLQADTRQQENSGDTMQKKQEKDSIRQILAIFKNKKAFLFVISLAIFSIAWLLINFFYVEKLENCGLPVEWMSLIILSYSAVQMLAEPILGKLSDGKNGKSGREKLPAVTAAAAGVAFLLFGVVKFRAAVLLLMLILPLLLNLPEYLLMDLENQFVDEAECGSQRAATLSVLNMGVNLVEILTLSASAFLTKIGIQWCFVFVGCFLMAIALLFARIQK</sequence>
<evidence type="ECO:0000256" key="2">
    <source>
        <dbReference type="SAM" id="Phobius"/>
    </source>
</evidence>
<name>A0A173VCH9_9FIRM</name>
<evidence type="ECO:0000256" key="1">
    <source>
        <dbReference type="ARBA" id="ARBA00004651"/>
    </source>
</evidence>
<dbReference type="Proteomes" id="UP000095453">
    <property type="component" value="Unassembled WGS sequence"/>
</dbReference>
<feature type="transmembrane region" description="Helical" evidence="2">
    <location>
        <begin position="231"/>
        <end position="253"/>
    </location>
</feature>
<dbReference type="Gene3D" id="1.20.1250.20">
    <property type="entry name" value="MFS general substrate transporter like domains"/>
    <property type="match status" value="2"/>
</dbReference>
<dbReference type="InterPro" id="IPR053160">
    <property type="entry name" value="MFS_DHA3_Transporter"/>
</dbReference>
<dbReference type="SUPFAM" id="SSF103473">
    <property type="entry name" value="MFS general substrate transporter"/>
    <property type="match status" value="1"/>
</dbReference>
<feature type="transmembrane region" description="Helical" evidence="2">
    <location>
        <begin position="12"/>
        <end position="32"/>
    </location>
</feature>
<dbReference type="EMBL" id="CYXX01000025">
    <property type="protein sequence ID" value="CUN24396.1"/>
    <property type="molecule type" value="Genomic_DNA"/>
</dbReference>
<dbReference type="PANTHER" id="PTHR23530">
    <property type="entry name" value="TRANSPORT PROTEIN-RELATED"/>
    <property type="match status" value="1"/>
</dbReference>
<keyword evidence="2" id="KW-0812">Transmembrane</keyword>
<accession>A0A173VCH9</accession>
<dbReference type="Pfam" id="PF07690">
    <property type="entry name" value="MFS_1"/>
    <property type="match status" value="1"/>
</dbReference>
<organism evidence="3 4">
    <name type="scientific">Roseburia inulinivorans</name>
    <dbReference type="NCBI Taxonomy" id="360807"/>
    <lineage>
        <taxon>Bacteria</taxon>
        <taxon>Bacillati</taxon>
        <taxon>Bacillota</taxon>
        <taxon>Clostridia</taxon>
        <taxon>Lachnospirales</taxon>
        <taxon>Lachnospiraceae</taxon>
        <taxon>Roseburia</taxon>
    </lineage>
</organism>
<dbReference type="InterPro" id="IPR011701">
    <property type="entry name" value="MFS"/>
</dbReference>
<comment type="subcellular location">
    <subcellularLocation>
        <location evidence="1">Cell membrane</location>
        <topology evidence="1">Multi-pass membrane protein</topology>
    </subcellularLocation>
</comment>
<keyword evidence="2" id="KW-1133">Transmembrane helix</keyword>
<feature type="transmembrane region" description="Helical" evidence="2">
    <location>
        <begin position="71"/>
        <end position="98"/>
    </location>
</feature>
<dbReference type="RefSeq" id="WP_055170839.1">
    <property type="nucleotide sequence ID" value="NZ_CYXX01000025.1"/>
</dbReference>
<gene>
    <name evidence="3" type="ORF">ERS852444_02743</name>
</gene>
<dbReference type="CDD" id="cd06174">
    <property type="entry name" value="MFS"/>
    <property type="match status" value="1"/>
</dbReference>
<feature type="transmembrane region" description="Helical" evidence="2">
    <location>
        <begin position="104"/>
        <end position="122"/>
    </location>
</feature>
<dbReference type="GO" id="GO:0005886">
    <property type="term" value="C:plasma membrane"/>
    <property type="evidence" value="ECO:0007669"/>
    <property type="project" value="UniProtKB-SubCell"/>
</dbReference>
<feature type="transmembrane region" description="Helical" evidence="2">
    <location>
        <begin position="388"/>
        <end position="408"/>
    </location>
</feature>
<feature type="transmembrane region" description="Helical" evidence="2">
    <location>
        <begin position="134"/>
        <end position="155"/>
    </location>
</feature>
<dbReference type="GO" id="GO:0022857">
    <property type="term" value="F:transmembrane transporter activity"/>
    <property type="evidence" value="ECO:0007669"/>
    <property type="project" value="InterPro"/>
</dbReference>
<evidence type="ECO:0000313" key="4">
    <source>
        <dbReference type="Proteomes" id="UP000095453"/>
    </source>
</evidence>
<feature type="transmembrane region" description="Helical" evidence="2">
    <location>
        <begin position="305"/>
        <end position="335"/>
    </location>
</feature>
<evidence type="ECO:0000313" key="3">
    <source>
        <dbReference type="EMBL" id="CUN24396.1"/>
    </source>
</evidence>
<keyword evidence="2" id="KW-0472">Membrane</keyword>
<dbReference type="InterPro" id="IPR036259">
    <property type="entry name" value="MFS_trans_sf"/>
</dbReference>
<feature type="transmembrane region" description="Helical" evidence="2">
    <location>
        <begin position="161"/>
        <end position="179"/>
    </location>
</feature>
<dbReference type="AlphaFoldDB" id="A0A173VCH9"/>
<protein>
    <submittedName>
        <fullName evidence="3">MFS transporter, metabolite:H+ symporter (MHS) family protein</fullName>
    </submittedName>
</protein>
<dbReference type="PANTHER" id="PTHR23530:SF1">
    <property type="entry name" value="PERMEASE, MAJOR FACILITATOR SUPERFAMILY-RELATED"/>
    <property type="match status" value="1"/>
</dbReference>